<name>A0ABS3SWR1_9FLAO</name>
<evidence type="ECO:0000313" key="1">
    <source>
        <dbReference type="EMBL" id="MBO3099726.1"/>
    </source>
</evidence>
<organism evidence="1 2">
    <name type="scientific">Gelidibacter pelagius</name>
    <dbReference type="NCBI Taxonomy" id="2819985"/>
    <lineage>
        <taxon>Bacteria</taxon>
        <taxon>Pseudomonadati</taxon>
        <taxon>Bacteroidota</taxon>
        <taxon>Flavobacteriia</taxon>
        <taxon>Flavobacteriales</taxon>
        <taxon>Flavobacteriaceae</taxon>
        <taxon>Gelidibacter</taxon>
    </lineage>
</organism>
<sequence>MKALEIKKKLINEINQSENKSLLEEFYRFLNLENEIQETYKLNSEQKSAIADARKQIAQGDYLTNEESNQEIDEWLNK</sequence>
<protein>
    <recommendedName>
        <fullName evidence="3">Addiction module component</fullName>
    </recommendedName>
</protein>
<reference evidence="1 2" key="1">
    <citation type="submission" date="2021-03" db="EMBL/GenBank/DDBJ databases">
        <title>Gelidibacter sp. nov., isolated from costal sediment.</title>
        <authorList>
            <person name="Lun K.-Y."/>
        </authorList>
    </citation>
    <scope>NUCLEOTIDE SEQUENCE [LARGE SCALE GENOMIC DNA]</scope>
    <source>
        <strain evidence="1 2">DF109</strain>
    </source>
</reference>
<evidence type="ECO:0008006" key="3">
    <source>
        <dbReference type="Google" id="ProtNLM"/>
    </source>
</evidence>
<proteinExistence type="predicted"/>
<dbReference type="RefSeq" id="WP_208234833.1">
    <property type="nucleotide sequence ID" value="NZ_JAGEVG010000020.1"/>
</dbReference>
<comment type="caution">
    <text evidence="1">The sequence shown here is derived from an EMBL/GenBank/DDBJ whole genome shotgun (WGS) entry which is preliminary data.</text>
</comment>
<gene>
    <name evidence="1" type="ORF">J4051_15705</name>
</gene>
<accession>A0ABS3SWR1</accession>
<evidence type="ECO:0000313" key="2">
    <source>
        <dbReference type="Proteomes" id="UP000681315"/>
    </source>
</evidence>
<keyword evidence="2" id="KW-1185">Reference proteome</keyword>
<dbReference type="Proteomes" id="UP000681315">
    <property type="component" value="Unassembled WGS sequence"/>
</dbReference>
<dbReference type="EMBL" id="JAGEVG010000020">
    <property type="protein sequence ID" value="MBO3099726.1"/>
    <property type="molecule type" value="Genomic_DNA"/>
</dbReference>